<reference evidence="9" key="1">
    <citation type="journal article" date="2023" name="Commun. Biol.">
        <title>Genome analysis of Parmales, the sister group of diatoms, reveals the evolutionary specialization of diatoms from phago-mixotrophs to photoautotrophs.</title>
        <authorList>
            <person name="Ban H."/>
            <person name="Sato S."/>
            <person name="Yoshikawa S."/>
            <person name="Yamada K."/>
            <person name="Nakamura Y."/>
            <person name="Ichinomiya M."/>
            <person name="Sato N."/>
            <person name="Blanc-Mathieu R."/>
            <person name="Endo H."/>
            <person name="Kuwata A."/>
            <person name="Ogata H."/>
        </authorList>
    </citation>
    <scope>NUCLEOTIDE SEQUENCE [LARGE SCALE GENOMIC DNA]</scope>
    <source>
        <strain evidence="9">NIES 3701</strain>
    </source>
</reference>
<dbReference type="InterPro" id="IPR004134">
    <property type="entry name" value="Peptidase_C1B"/>
</dbReference>
<evidence type="ECO:0000256" key="2">
    <source>
        <dbReference type="ARBA" id="ARBA00012465"/>
    </source>
</evidence>
<proteinExistence type="inferred from homology"/>
<feature type="active site" evidence="7">
    <location>
        <position position="364"/>
    </location>
</feature>
<dbReference type="Proteomes" id="UP001165085">
    <property type="component" value="Unassembled WGS sequence"/>
</dbReference>
<dbReference type="Gene3D" id="3.90.70.10">
    <property type="entry name" value="Cysteine proteinases"/>
    <property type="match status" value="1"/>
</dbReference>
<evidence type="ECO:0000256" key="3">
    <source>
        <dbReference type="ARBA" id="ARBA00022670"/>
    </source>
</evidence>
<sequence>MSEKSLSPYLIAAANRSYDETASNRVAQNAMSCNDPIAVLLDGDHAAKNHQHHYSVRLSKELKATSQKASGRCWIFACLNVMRNQMAKKYDLPDTFQLSQSFTFYWDKLERCNYFLNMIIDSKDEPLDGRLVQHLLSSPMNDGGQWDMLVGVIEKYGVVPQSAFPDKWSSTASRRFNAIMTANLRDWAMQLRDCAEPSDCHKLREQFMVQAHRIATIHFGKPPAKFDWTFQSTGKEKTFTRFTDLTPKTFLKEHVPYSVSDQISLINDPRNEYYKLYTVHALGSVIDGPPVLYVNLPVSELKKYALETLKDDVPVWFGCDVGKEFNRKTQIMDTEQFNYEDFYGFRPQQNKEMRLRYGQSLMTHAMVFVGADQPDASAHPTKWRVENSWGTGDDNGDAGYAMLTDKWFDEYMYQVVVDKKRIIADDKIKEALKSEVTVLPAWDPMGALAL</sequence>
<accession>A0A9W7BRZ9</accession>
<gene>
    <name evidence="8" type="ORF">TrST_g4251</name>
</gene>
<dbReference type="PANTHER" id="PTHR10363:SF2">
    <property type="entry name" value="BLEOMYCIN HYDROLASE"/>
    <property type="match status" value="1"/>
</dbReference>
<dbReference type="OrthoDB" id="2666448at2759"/>
<feature type="active site" evidence="7">
    <location>
        <position position="387"/>
    </location>
</feature>
<keyword evidence="4 6" id="KW-0378">Hydrolase</keyword>
<evidence type="ECO:0000256" key="1">
    <source>
        <dbReference type="ARBA" id="ARBA00000423"/>
    </source>
</evidence>
<evidence type="ECO:0000313" key="9">
    <source>
        <dbReference type="Proteomes" id="UP001165085"/>
    </source>
</evidence>
<dbReference type="InterPro" id="IPR038765">
    <property type="entry name" value="Papain-like_cys_pep_sf"/>
</dbReference>
<dbReference type="CDD" id="cd00585">
    <property type="entry name" value="Peptidase_C1B"/>
    <property type="match status" value="1"/>
</dbReference>
<dbReference type="EC" id="3.4.22.40" evidence="2"/>
<dbReference type="GO" id="GO:0006508">
    <property type="term" value="P:proteolysis"/>
    <property type="evidence" value="ECO:0007669"/>
    <property type="project" value="UniProtKB-KW"/>
</dbReference>
<dbReference type="Pfam" id="PF03051">
    <property type="entry name" value="Peptidase_C1_2"/>
    <property type="match status" value="1"/>
</dbReference>
<comment type="similarity">
    <text evidence="6">Belongs to the peptidase C1 family.</text>
</comment>
<dbReference type="InterPro" id="IPR000169">
    <property type="entry name" value="Pept_cys_AS"/>
</dbReference>
<dbReference type="SUPFAM" id="SSF54001">
    <property type="entry name" value="Cysteine proteinases"/>
    <property type="match status" value="1"/>
</dbReference>
<comment type="catalytic activity">
    <reaction evidence="1">
        <text>Inactivates bleomycin B2 (a cytotoxic glycometallopeptide) by hydrolysis of a carboxyamide bond of beta-aminoalanine, but also shows general aminopeptidase activity. The specificity varies somewhat with source, but amino acid arylamides of Met, Leu and Ala are preferred.</text>
        <dbReference type="EC" id="3.4.22.40"/>
    </reaction>
</comment>
<keyword evidence="5 6" id="KW-0788">Thiol protease</keyword>
<dbReference type="GO" id="GO:0005737">
    <property type="term" value="C:cytoplasm"/>
    <property type="evidence" value="ECO:0007669"/>
    <property type="project" value="TreeGrafter"/>
</dbReference>
<dbReference type="GO" id="GO:0070005">
    <property type="term" value="F:cysteine-type aminopeptidase activity"/>
    <property type="evidence" value="ECO:0007669"/>
    <property type="project" value="InterPro"/>
</dbReference>
<comment type="caution">
    <text evidence="8">The sequence shown here is derived from an EMBL/GenBank/DDBJ whole genome shotgun (WGS) entry which is preliminary data.</text>
</comment>
<keyword evidence="9" id="KW-1185">Reference proteome</keyword>
<dbReference type="GO" id="GO:0009636">
    <property type="term" value="P:response to toxic substance"/>
    <property type="evidence" value="ECO:0007669"/>
    <property type="project" value="TreeGrafter"/>
</dbReference>
<name>A0A9W7BRZ9_9STRA</name>
<protein>
    <recommendedName>
        <fullName evidence="2">bleomycin hydrolase</fullName>
        <ecNumber evidence="2">3.4.22.40</ecNumber>
    </recommendedName>
</protein>
<evidence type="ECO:0000256" key="5">
    <source>
        <dbReference type="ARBA" id="ARBA00022807"/>
    </source>
</evidence>
<dbReference type="AlphaFoldDB" id="A0A9W7BRZ9"/>
<dbReference type="GO" id="GO:0004197">
    <property type="term" value="F:cysteine-type endopeptidase activity"/>
    <property type="evidence" value="ECO:0007669"/>
    <property type="project" value="UniProtKB-EC"/>
</dbReference>
<keyword evidence="3 6" id="KW-0645">Protease</keyword>
<dbReference type="PANTHER" id="PTHR10363">
    <property type="entry name" value="BLEOMYCIN HYDROLASE"/>
    <property type="match status" value="1"/>
</dbReference>
<feature type="active site" evidence="7">
    <location>
        <position position="73"/>
    </location>
</feature>
<evidence type="ECO:0000256" key="6">
    <source>
        <dbReference type="PIRNR" id="PIRNR005700"/>
    </source>
</evidence>
<dbReference type="PIRSF" id="PIRSF005700">
    <property type="entry name" value="PepC"/>
    <property type="match status" value="1"/>
</dbReference>
<evidence type="ECO:0000256" key="4">
    <source>
        <dbReference type="ARBA" id="ARBA00022801"/>
    </source>
</evidence>
<evidence type="ECO:0000313" key="8">
    <source>
        <dbReference type="EMBL" id="GMH91568.1"/>
    </source>
</evidence>
<dbReference type="GO" id="GO:0043418">
    <property type="term" value="P:homocysteine catabolic process"/>
    <property type="evidence" value="ECO:0007669"/>
    <property type="project" value="TreeGrafter"/>
</dbReference>
<organism evidence="8 9">
    <name type="scientific">Triparma strigata</name>
    <dbReference type="NCBI Taxonomy" id="1606541"/>
    <lineage>
        <taxon>Eukaryota</taxon>
        <taxon>Sar</taxon>
        <taxon>Stramenopiles</taxon>
        <taxon>Ochrophyta</taxon>
        <taxon>Bolidophyceae</taxon>
        <taxon>Parmales</taxon>
        <taxon>Triparmaceae</taxon>
        <taxon>Triparma</taxon>
    </lineage>
</organism>
<evidence type="ECO:0000256" key="7">
    <source>
        <dbReference type="PIRSR" id="PIRSR005700-1"/>
    </source>
</evidence>
<dbReference type="EMBL" id="BRXY01000387">
    <property type="protein sequence ID" value="GMH91568.1"/>
    <property type="molecule type" value="Genomic_DNA"/>
</dbReference>
<dbReference type="PROSITE" id="PS00139">
    <property type="entry name" value="THIOL_PROTEASE_CYS"/>
    <property type="match status" value="1"/>
</dbReference>